<reference evidence="1" key="1">
    <citation type="journal article" date="2009" name="PLoS Genet.">
        <title>Sequencing, mapping, and analysis of 27,455 maize full-length cDNAs.</title>
        <authorList>
            <person name="Soderlund C."/>
            <person name="Descour A."/>
            <person name="Kudrna D."/>
            <person name="Bomhoff M."/>
            <person name="Boyd L."/>
            <person name="Currie J."/>
            <person name="Angelova A."/>
            <person name="Collura K."/>
            <person name="Wissotski M."/>
            <person name="Ashley E."/>
            <person name="Morrow D."/>
            <person name="Fernandes J."/>
            <person name="Walbot V."/>
            <person name="Yu Y."/>
        </authorList>
    </citation>
    <scope>NUCLEOTIDE SEQUENCE</scope>
    <source>
        <strain evidence="1">B73</strain>
    </source>
</reference>
<evidence type="ECO:0000313" key="1">
    <source>
        <dbReference type="EMBL" id="ACN27395.1"/>
    </source>
</evidence>
<proteinExistence type="evidence at transcript level"/>
<dbReference type="EMBL" id="BT062698">
    <property type="protein sequence ID" value="ACN27395.1"/>
    <property type="molecule type" value="mRNA"/>
</dbReference>
<sequence>MLHVSHDDKLDRHLCGSRLLLLPPSLGLRWSSFIIPRNQTRGGRSRRRRWPAGRTCRSWGPCIRSRCPACTDPPPPRGSRPWRSW</sequence>
<organism evidence="1">
    <name type="scientific">Zea mays</name>
    <name type="common">Maize</name>
    <dbReference type="NCBI Taxonomy" id="4577"/>
    <lineage>
        <taxon>Eukaryota</taxon>
        <taxon>Viridiplantae</taxon>
        <taxon>Streptophyta</taxon>
        <taxon>Embryophyta</taxon>
        <taxon>Tracheophyta</taxon>
        <taxon>Spermatophyta</taxon>
        <taxon>Magnoliopsida</taxon>
        <taxon>Liliopsida</taxon>
        <taxon>Poales</taxon>
        <taxon>Poaceae</taxon>
        <taxon>PACMAD clade</taxon>
        <taxon>Panicoideae</taxon>
        <taxon>Andropogonodae</taxon>
        <taxon>Andropogoneae</taxon>
        <taxon>Tripsacinae</taxon>
        <taxon>Zea</taxon>
    </lineage>
</organism>
<name>C0P329_MAIZE</name>
<dbReference type="AlphaFoldDB" id="C0P329"/>
<protein>
    <submittedName>
        <fullName evidence="1">Uncharacterized protein</fullName>
    </submittedName>
</protein>
<accession>C0P329</accession>
<reference evidence="1" key="2">
    <citation type="submission" date="2012-06" db="EMBL/GenBank/DDBJ databases">
        <authorList>
            <person name="Yu Y."/>
            <person name="Currie J."/>
            <person name="Lomeli R."/>
            <person name="Angelova A."/>
            <person name="Collura K."/>
            <person name="Wissotski M."/>
            <person name="Campos D."/>
            <person name="Kudrna D."/>
            <person name="Golser W."/>
            <person name="Ashely E."/>
            <person name="Descour A."/>
            <person name="Fernandes J."/>
            <person name="Soderlund C."/>
            <person name="Walbot V."/>
        </authorList>
    </citation>
    <scope>NUCLEOTIDE SEQUENCE</scope>
    <source>
        <strain evidence="1">B73</strain>
    </source>
</reference>